<proteinExistence type="predicted"/>
<dbReference type="EMBL" id="CP020370">
    <property type="protein sequence ID" value="AUB82340.1"/>
    <property type="molecule type" value="Genomic_DNA"/>
</dbReference>
<gene>
    <name evidence="3" type="ORF">THSYN_16220</name>
</gene>
<evidence type="ECO:0008006" key="5">
    <source>
        <dbReference type="Google" id="ProtNLM"/>
    </source>
</evidence>
<reference evidence="3 4" key="1">
    <citation type="submission" date="2017-03" db="EMBL/GenBank/DDBJ databases">
        <title>Complete genome sequence of Candidatus 'Thiodictyon syntrophicum' sp. nov. strain Cad16T, a photolithoautotroph purple sulfur bacterium isolated from an alpine meromictic lake.</title>
        <authorList>
            <person name="Luedin S.M."/>
            <person name="Pothier J.F."/>
            <person name="Danza F."/>
            <person name="Storelli N."/>
            <person name="Wittwer M."/>
            <person name="Tonolla M."/>
        </authorList>
    </citation>
    <scope>NUCLEOTIDE SEQUENCE [LARGE SCALE GENOMIC DNA]</scope>
    <source>
        <strain evidence="3 4">Cad16T</strain>
    </source>
</reference>
<dbReference type="KEGG" id="tsy:THSYN_16220"/>
<protein>
    <recommendedName>
        <fullName evidence="5">PEP-CTERM protein-sorting domain-containing protein</fullName>
    </recommendedName>
</protein>
<dbReference type="PANTHER" id="PTHR45648:SF22">
    <property type="entry name" value="GDSL LIPASE_ACYLHYDROLASE FAMILY PROTEIN (AFU_ORTHOLOGUE AFUA_4G14700)"/>
    <property type="match status" value="1"/>
</dbReference>
<sequence length="356" mass="37401">MPPLRYALSALLIAALTPPVAAMPAYSTMYVFGDSLSDNGNLFAATQGTVPTPDYYDNGRFLNGRSYSELLWDKLALPGDLTPVYLGGTNYAVGGARSRYHASNVVDGLPPAVGTATKPFSLLDQITKYEADTPGVFDSNALYLLWLGSNDLFDILSVAAAPSGGPAAAAALMGQSLADIQSSLNTLINNGARRFLLPSIPDIGLTPEIRALEALFPGTAADATTLTQSYNAQLDLIFNTFLGVSGIDLVRFDGFGFLQDAVANATEMGFSNVTDACLIGVFVVKPTGAVSECATPQSYLFWDQIHPSALAHQYLAAGMYDAVPEPAPMLLLGAGLILLLLGPGRQRAAAAGLRRA</sequence>
<keyword evidence="1" id="KW-0378">Hydrolase</keyword>
<evidence type="ECO:0000313" key="3">
    <source>
        <dbReference type="EMBL" id="AUB82340.1"/>
    </source>
</evidence>
<dbReference type="GO" id="GO:0016788">
    <property type="term" value="F:hydrolase activity, acting on ester bonds"/>
    <property type="evidence" value="ECO:0007669"/>
    <property type="project" value="InterPro"/>
</dbReference>
<organism evidence="3 4">
    <name type="scientific">Candidatus Thiodictyon syntrophicum</name>
    <dbReference type="NCBI Taxonomy" id="1166950"/>
    <lineage>
        <taxon>Bacteria</taxon>
        <taxon>Pseudomonadati</taxon>
        <taxon>Pseudomonadota</taxon>
        <taxon>Gammaproteobacteria</taxon>
        <taxon>Chromatiales</taxon>
        <taxon>Chromatiaceae</taxon>
        <taxon>Thiodictyon</taxon>
    </lineage>
</organism>
<dbReference type="RefSeq" id="WP_100920074.1">
    <property type="nucleotide sequence ID" value="NZ_CP020370.1"/>
</dbReference>
<evidence type="ECO:0000313" key="4">
    <source>
        <dbReference type="Proteomes" id="UP000232638"/>
    </source>
</evidence>
<dbReference type="Proteomes" id="UP000232638">
    <property type="component" value="Chromosome"/>
</dbReference>
<feature type="signal peptide" evidence="2">
    <location>
        <begin position="1"/>
        <end position="22"/>
    </location>
</feature>
<dbReference type="PANTHER" id="PTHR45648">
    <property type="entry name" value="GDSL LIPASE/ACYLHYDROLASE FAMILY PROTEIN (AFU_ORTHOLOGUE AFUA_4G14700)"/>
    <property type="match status" value="1"/>
</dbReference>
<dbReference type="InterPro" id="IPR036514">
    <property type="entry name" value="SGNH_hydro_sf"/>
</dbReference>
<keyword evidence="4" id="KW-1185">Reference proteome</keyword>
<accession>A0A2K8U9T0</accession>
<dbReference type="AlphaFoldDB" id="A0A2K8U9T0"/>
<dbReference type="OrthoDB" id="5292073at2"/>
<dbReference type="InterPro" id="IPR051058">
    <property type="entry name" value="GDSL_Est/Lipase"/>
</dbReference>
<dbReference type="Gene3D" id="3.40.50.1110">
    <property type="entry name" value="SGNH hydrolase"/>
    <property type="match status" value="1"/>
</dbReference>
<keyword evidence="2" id="KW-0732">Signal</keyword>
<dbReference type="Pfam" id="PF00657">
    <property type="entry name" value="Lipase_GDSL"/>
    <property type="match status" value="1"/>
</dbReference>
<dbReference type="InterPro" id="IPR001087">
    <property type="entry name" value="GDSL"/>
</dbReference>
<evidence type="ECO:0000256" key="1">
    <source>
        <dbReference type="ARBA" id="ARBA00022801"/>
    </source>
</evidence>
<dbReference type="SUPFAM" id="SSF52266">
    <property type="entry name" value="SGNH hydrolase"/>
    <property type="match status" value="1"/>
</dbReference>
<feature type="chain" id="PRO_5014765554" description="PEP-CTERM protein-sorting domain-containing protein" evidence="2">
    <location>
        <begin position="23"/>
        <end position="356"/>
    </location>
</feature>
<dbReference type="CDD" id="cd01846">
    <property type="entry name" value="fatty_acyltransferase_like"/>
    <property type="match status" value="1"/>
</dbReference>
<evidence type="ECO:0000256" key="2">
    <source>
        <dbReference type="SAM" id="SignalP"/>
    </source>
</evidence>
<name>A0A2K8U9T0_9GAMM</name>